<name>A0A0M9AB63_9HYME</name>
<sequence length="160" mass="18381">MHVLTISDVFNSSISFDSDLPDPRRESKKEREEAPLEAVNGLYWRVANVQADAPLRRMVLRSKSRHGLVGKKYSGVWDALRVHRICSFGWVRSIDETSKKKWMFGRVSILHYPRSGCRHVRESLCVLSDLSLQPCGLCRHETLAVWLSFVLQETRPSTVD</sequence>
<reference evidence="1 2" key="1">
    <citation type="submission" date="2015-07" db="EMBL/GenBank/DDBJ databases">
        <title>The genome of Melipona quadrifasciata.</title>
        <authorList>
            <person name="Pan H."/>
            <person name="Kapheim K."/>
        </authorList>
    </citation>
    <scope>NUCLEOTIDE SEQUENCE [LARGE SCALE GENOMIC DNA]</scope>
    <source>
        <strain evidence="1">0111107301</strain>
        <tissue evidence="1">Whole body</tissue>
    </source>
</reference>
<accession>A0A0M9AB63</accession>
<evidence type="ECO:0000313" key="2">
    <source>
        <dbReference type="Proteomes" id="UP000053105"/>
    </source>
</evidence>
<proteinExistence type="predicted"/>
<organism evidence="1 2">
    <name type="scientific">Melipona quadrifasciata</name>
    <dbReference type="NCBI Taxonomy" id="166423"/>
    <lineage>
        <taxon>Eukaryota</taxon>
        <taxon>Metazoa</taxon>
        <taxon>Ecdysozoa</taxon>
        <taxon>Arthropoda</taxon>
        <taxon>Hexapoda</taxon>
        <taxon>Insecta</taxon>
        <taxon>Pterygota</taxon>
        <taxon>Neoptera</taxon>
        <taxon>Endopterygota</taxon>
        <taxon>Hymenoptera</taxon>
        <taxon>Apocrita</taxon>
        <taxon>Aculeata</taxon>
        <taxon>Apoidea</taxon>
        <taxon>Anthophila</taxon>
        <taxon>Apidae</taxon>
        <taxon>Melipona</taxon>
    </lineage>
</organism>
<protein>
    <submittedName>
        <fullName evidence="1">Uncharacterized protein</fullName>
    </submittedName>
</protein>
<dbReference type="Proteomes" id="UP000053105">
    <property type="component" value="Unassembled WGS sequence"/>
</dbReference>
<keyword evidence="2" id="KW-1185">Reference proteome</keyword>
<evidence type="ECO:0000313" key="1">
    <source>
        <dbReference type="EMBL" id="KOX79683.1"/>
    </source>
</evidence>
<gene>
    <name evidence="1" type="ORF">WN51_02949</name>
</gene>
<dbReference type="AlphaFoldDB" id="A0A0M9AB63"/>
<dbReference type="EMBL" id="KQ435711">
    <property type="protein sequence ID" value="KOX79683.1"/>
    <property type="molecule type" value="Genomic_DNA"/>
</dbReference>